<accession>A0ABU2TGE2</accession>
<evidence type="ECO:0000313" key="6">
    <source>
        <dbReference type="Proteomes" id="UP001180551"/>
    </source>
</evidence>
<evidence type="ECO:0000259" key="4">
    <source>
        <dbReference type="Pfam" id="PF13649"/>
    </source>
</evidence>
<protein>
    <submittedName>
        <fullName evidence="5">Methyltransferase domain-containing protein</fullName>
    </submittedName>
</protein>
<dbReference type="GO" id="GO:0008168">
    <property type="term" value="F:methyltransferase activity"/>
    <property type="evidence" value="ECO:0007669"/>
    <property type="project" value="UniProtKB-KW"/>
</dbReference>
<dbReference type="EMBL" id="JAVRFE010000054">
    <property type="protein sequence ID" value="MDT0459972.1"/>
    <property type="molecule type" value="Genomic_DNA"/>
</dbReference>
<organism evidence="5 6">
    <name type="scientific">Streptomyces mooreae</name>
    <dbReference type="NCBI Taxonomy" id="3075523"/>
    <lineage>
        <taxon>Bacteria</taxon>
        <taxon>Bacillati</taxon>
        <taxon>Actinomycetota</taxon>
        <taxon>Actinomycetes</taxon>
        <taxon>Kitasatosporales</taxon>
        <taxon>Streptomycetaceae</taxon>
        <taxon>Streptomyces</taxon>
    </lineage>
</organism>
<dbReference type="GO" id="GO:0032259">
    <property type="term" value="P:methylation"/>
    <property type="evidence" value="ECO:0007669"/>
    <property type="project" value="UniProtKB-KW"/>
</dbReference>
<comment type="caution">
    <text evidence="5">The sequence shown here is derived from an EMBL/GenBank/DDBJ whole genome shotgun (WGS) entry which is preliminary data.</text>
</comment>
<feature type="compositionally biased region" description="Basic residues" evidence="3">
    <location>
        <begin position="19"/>
        <end position="29"/>
    </location>
</feature>
<dbReference type="CDD" id="cd02440">
    <property type="entry name" value="AdoMet_MTases"/>
    <property type="match status" value="1"/>
</dbReference>
<dbReference type="Pfam" id="PF13649">
    <property type="entry name" value="Methyltransf_25"/>
    <property type="match status" value="1"/>
</dbReference>
<feature type="region of interest" description="Disordered" evidence="3">
    <location>
        <begin position="1"/>
        <end position="31"/>
    </location>
</feature>
<feature type="domain" description="Methyltransferase" evidence="4">
    <location>
        <begin position="71"/>
        <end position="165"/>
    </location>
</feature>
<sequence>MTDNDHTHDGNPTQSGNHTHGHAHGHTHGHIHDPDFDWAAMADLLELEGETHSPYVQQALAELTHLAPRRILDIGSGPGVAACRLAATFPQAEVTAVDGAPELLARAGERAGRLGVRLRTQQADFPTGLAGLGPADLVWSGQALHHVGDQQGVVKQLAGLLEPGGVLAVVEGGLPARWLPRDLGFGRPGLQERLDAAQADRFSRMRAELPGSVAVVEDWPGMLRAAGLTDARSRTFLVDHPAPLADGPRRFARQSLERSRQTLAETLNAEDRSALDRLLDPADPAGIDRRTDLFLLTAKTVHFGTAA</sequence>
<dbReference type="InterPro" id="IPR041698">
    <property type="entry name" value="Methyltransf_25"/>
</dbReference>
<evidence type="ECO:0000256" key="3">
    <source>
        <dbReference type="SAM" id="MobiDB-lite"/>
    </source>
</evidence>
<dbReference type="PANTHER" id="PTHR43861">
    <property type="entry name" value="TRANS-ACONITATE 2-METHYLTRANSFERASE-RELATED"/>
    <property type="match status" value="1"/>
</dbReference>
<name>A0ABU2TGE2_9ACTN</name>
<proteinExistence type="predicted"/>
<evidence type="ECO:0000256" key="1">
    <source>
        <dbReference type="ARBA" id="ARBA00022603"/>
    </source>
</evidence>
<evidence type="ECO:0000313" key="5">
    <source>
        <dbReference type="EMBL" id="MDT0459972.1"/>
    </source>
</evidence>
<dbReference type="RefSeq" id="WP_311626954.1">
    <property type="nucleotide sequence ID" value="NZ_JAVRFE010000054.1"/>
</dbReference>
<dbReference type="Gene3D" id="3.40.50.150">
    <property type="entry name" value="Vaccinia Virus protein VP39"/>
    <property type="match status" value="1"/>
</dbReference>
<dbReference type="Proteomes" id="UP001180551">
    <property type="component" value="Unassembled WGS sequence"/>
</dbReference>
<dbReference type="SUPFAM" id="SSF53335">
    <property type="entry name" value="S-adenosyl-L-methionine-dependent methyltransferases"/>
    <property type="match status" value="1"/>
</dbReference>
<keyword evidence="6" id="KW-1185">Reference proteome</keyword>
<evidence type="ECO:0000256" key="2">
    <source>
        <dbReference type="ARBA" id="ARBA00022679"/>
    </source>
</evidence>
<dbReference type="PANTHER" id="PTHR43861:SF1">
    <property type="entry name" value="TRANS-ACONITATE 2-METHYLTRANSFERASE"/>
    <property type="match status" value="1"/>
</dbReference>
<keyword evidence="1 5" id="KW-0489">Methyltransferase</keyword>
<gene>
    <name evidence="5" type="ORF">RM550_30335</name>
</gene>
<keyword evidence="2" id="KW-0808">Transferase</keyword>
<reference evidence="5" key="1">
    <citation type="submission" date="2024-05" db="EMBL/GenBank/DDBJ databases">
        <title>30 novel species of actinomycetes from the DSMZ collection.</title>
        <authorList>
            <person name="Nouioui I."/>
        </authorList>
    </citation>
    <scope>NUCLEOTIDE SEQUENCE</scope>
    <source>
        <strain evidence="5">DSM 41527</strain>
    </source>
</reference>
<dbReference type="InterPro" id="IPR029063">
    <property type="entry name" value="SAM-dependent_MTases_sf"/>
</dbReference>